<evidence type="ECO:0000313" key="1">
    <source>
        <dbReference type="EMBL" id="NYD47921.1"/>
    </source>
</evidence>
<proteinExistence type="predicted"/>
<dbReference type="AlphaFoldDB" id="A0A7Y9EHL1"/>
<name>A0A7Y9EHL1_9ACTN</name>
<gene>
    <name evidence="1" type="ORF">BJY14_003904</name>
</gene>
<dbReference type="Proteomes" id="UP000529783">
    <property type="component" value="Unassembled WGS sequence"/>
</dbReference>
<comment type="caution">
    <text evidence="1">The sequence shown here is derived from an EMBL/GenBank/DDBJ whole genome shotgun (WGS) entry which is preliminary data.</text>
</comment>
<accession>A0A7Y9EHL1</accession>
<reference evidence="1 2" key="1">
    <citation type="submission" date="2020-07" db="EMBL/GenBank/DDBJ databases">
        <title>Sequencing the genomes of 1000 actinobacteria strains.</title>
        <authorList>
            <person name="Klenk H.-P."/>
        </authorList>
    </citation>
    <scope>NUCLEOTIDE SEQUENCE [LARGE SCALE GENOMIC DNA]</scope>
    <source>
        <strain evidence="1 2">DSM 40398</strain>
    </source>
</reference>
<organism evidence="1 2">
    <name type="scientific">Actinomadura luteofluorescens</name>
    <dbReference type="NCBI Taxonomy" id="46163"/>
    <lineage>
        <taxon>Bacteria</taxon>
        <taxon>Bacillati</taxon>
        <taxon>Actinomycetota</taxon>
        <taxon>Actinomycetes</taxon>
        <taxon>Streptosporangiales</taxon>
        <taxon>Thermomonosporaceae</taxon>
        <taxon>Actinomadura</taxon>
    </lineage>
</organism>
<sequence>MSPKCERCDGPLVPVEYGMPVDDTPYRRHERREIYYTGGCMGPPAPWWCWSCERFADPEPRPSPSMTVEGYQLSLLNDIRGVSPSLPELPAPYDDPPEALAEEAAAWKTPDLLKIKDMAVILGEPVNGGPSRHRFALPLWPDFWLEHTSMGTGLWVEPESTEMLVGGYVVDKRFVRRSGEPMRSADDMRPWSVLRTEAEAFFGWEPTRTPNAYYHIVPFELDGRPMEACFVHDLLVHVSEASEA</sequence>
<dbReference type="EMBL" id="JACCBA010000001">
    <property type="protein sequence ID" value="NYD47921.1"/>
    <property type="molecule type" value="Genomic_DNA"/>
</dbReference>
<keyword evidence="2" id="KW-1185">Reference proteome</keyword>
<evidence type="ECO:0000313" key="2">
    <source>
        <dbReference type="Proteomes" id="UP000529783"/>
    </source>
</evidence>
<dbReference type="RefSeq" id="WP_179844922.1">
    <property type="nucleotide sequence ID" value="NZ_JACCBA010000001.1"/>
</dbReference>
<protein>
    <submittedName>
        <fullName evidence="1">Uncharacterized protein</fullName>
    </submittedName>
</protein>